<dbReference type="Gene3D" id="3.40.50.300">
    <property type="entry name" value="P-loop containing nucleotide triphosphate hydrolases"/>
    <property type="match status" value="1"/>
</dbReference>
<dbReference type="InterPro" id="IPR052380">
    <property type="entry name" value="Viral_DNA_packaging_terminase"/>
</dbReference>
<accession>A0A7X1J4Q5</accession>
<proteinExistence type="predicted"/>
<evidence type="ECO:0000313" key="2">
    <source>
        <dbReference type="EMBL" id="MBC2903152.1"/>
    </source>
</evidence>
<feature type="domain" description="Phage terminase large subunit N-terminal" evidence="1">
    <location>
        <begin position="28"/>
        <end position="174"/>
    </location>
</feature>
<gene>
    <name evidence="2" type="ORF">H4N64_16355</name>
</gene>
<name>A0A7X1J4Q5_9ACTN</name>
<evidence type="ECO:0000259" key="1">
    <source>
        <dbReference type="Pfam" id="PF04466"/>
    </source>
</evidence>
<dbReference type="PANTHER" id="PTHR39184:SF1">
    <property type="entry name" value="PBSX PHAGE TERMINASE LARGE SUBUNIT"/>
    <property type="match status" value="1"/>
</dbReference>
<evidence type="ECO:0000313" key="3">
    <source>
        <dbReference type="Proteomes" id="UP000584670"/>
    </source>
</evidence>
<dbReference type="Proteomes" id="UP000584670">
    <property type="component" value="Unassembled WGS sequence"/>
</dbReference>
<dbReference type="PANTHER" id="PTHR39184">
    <property type="match status" value="1"/>
</dbReference>
<dbReference type="AlphaFoldDB" id="A0A7X1J4Q5"/>
<dbReference type="InterPro" id="IPR027417">
    <property type="entry name" value="P-loop_NTPase"/>
</dbReference>
<sequence>MTTAVAHRYEPRGAPKQLFAHRGSEVLLSGPAGTGKSRGCLEKLHLMALVNPGMRGLIVRKTRESLGSTALVTWREHVAKEALETGIVSFYGGSAEEPPQYRYGNGSRIMIGGMDKPTKIMSSEYDVAYVQEATELTTTDWENITTRLRNGRVSFQQLIADCNPDIPTHWLKQRCDIGATTMLHCRHEDNPRLFNADGTLTPEGREYIKKLDALTGVRKQRLRHGLWVAAEGLIYEEWDDAVHLVDPFTVPENWTRWWTVDFGFTNPFVLQMWAEDPDGRLYLYREIYRTKRLVEDHAREALRRVQRCTGCCRSKAASHDCFGCDECHLEWTEPRPRAVICDHDAEDRATLERHLKLSTTPAKKSVSDGIQHVQSRLKAAGDGRPRLFLVRGAVVEVDEALSESKKPTCTADEVVGYVWDRGTAKAQAEEKPPKEVPVKENDHGMDALRYMVAERDLRGRPQVRFVG</sequence>
<comment type="caution">
    <text evidence="2">The sequence shown here is derived from an EMBL/GenBank/DDBJ whole genome shotgun (WGS) entry which is preliminary data.</text>
</comment>
<dbReference type="RefSeq" id="WP_186283040.1">
    <property type="nucleotide sequence ID" value="NZ_JACMSF010000015.1"/>
</dbReference>
<dbReference type="Gene3D" id="3.30.420.280">
    <property type="match status" value="1"/>
</dbReference>
<keyword evidence="3" id="KW-1185">Reference proteome</keyword>
<protein>
    <submittedName>
        <fullName evidence="2">Terminase</fullName>
    </submittedName>
</protein>
<dbReference type="InterPro" id="IPR035412">
    <property type="entry name" value="Terminase_L_N"/>
</dbReference>
<organism evidence="2 3">
    <name type="scientific">Streptomyces cupreus</name>
    <dbReference type="NCBI Taxonomy" id="2759956"/>
    <lineage>
        <taxon>Bacteria</taxon>
        <taxon>Bacillati</taxon>
        <taxon>Actinomycetota</taxon>
        <taxon>Actinomycetes</taxon>
        <taxon>Kitasatosporales</taxon>
        <taxon>Streptomycetaceae</taxon>
        <taxon>Streptomyces</taxon>
    </lineage>
</organism>
<dbReference type="Pfam" id="PF04466">
    <property type="entry name" value="Terminase_3"/>
    <property type="match status" value="1"/>
</dbReference>
<reference evidence="2 3" key="1">
    <citation type="submission" date="2020-08" db="EMBL/GenBank/DDBJ databases">
        <title>Streptomyces sp. PSKA01 genome sequencing and assembly.</title>
        <authorList>
            <person name="Mandal S."/>
            <person name="Maiti P.K."/>
            <person name="Das P."/>
        </authorList>
    </citation>
    <scope>NUCLEOTIDE SEQUENCE [LARGE SCALE GENOMIC DNA]</scope>
    <source>
        <strain evidence="2 3">PSKA01</strain>
    </source>
</reference>
<dbReference type="EMBL" id="JACMSF010000015">
    <property type="protein sequence ID" value="MBC2903152.1"/>
    <property type="molecule type" value="Genomic_DNA"/>
</dbReference>